<protein>
    <submittedName>
        <fullName evidence="1">Environmental stress-induced protein Ves</fullName>
    </submittedName>
    <submittedName>
        <fullName evidence="2">HutD family protein</fullName>
    </submittedName>
</protein>
<evidence type="ECO:0000313" key="1">
    <source>
        <dbReference type="EMBL" id="MBB6567432.1"/>
    </source>
</evidence>
<dbReference type="InterPro" id="IPR014710">
    <property type="entry name" value="RmlC-like_jellyroll"/>
</dbReference>
<dbReference type="PANTHER" id="PTHR37943:SF1">
    <property type="entry name" value="PROTEIN VES"/>
    <property type="match status" value="1"/>
</dbReference>
<reference evidence="1 4" key="2">
    <citation type="submission" date="2020-08" db="EMBL/GenBank/DDBJ databases">
        <title>Sequencing the genomes of 1000 actinobacteria strains.</title>
        <authorList>
            <person name="Klenk H.-P."/>
        </authorList>
    </citation>
    <scope>NUCLEOTIDE SEQUENCE [LARGE SCALE GENOMIC DNA]</scope>
    <source>
        <strain evidence="1 4">DSM 15626</strain>
    </source>
</reference>
<dbReference type="CDD" id="cd20293">
    <property type="entry name" value="cupin_HutD_N"/>
    <property type="match status" value="1"/>
</dbReference>
<evidence type="ECO:0000313" key="4">
    <source>
        <dbReference type="Proteomes" id="UP000553957"/>
    </source>
</evidence>
<comment type="caution">
    <text evidence="2">The sequence shown here is derived from an EMBL/GenBank/DDBJ whole genome shotgun (WGS) entry which is preliminary data.</text>
</comment>
<dbReference type="Pfam" id="PF05962">
    <property type="entry name" value="HutD"/>
    <property type="match status" value="1"/>
</dbReference>
<dbReference type="Proteomes" id="UP000553957">
    <property type="component" value="Unassembled WGS sequence"/>
</dbReference>
<accession>A0A7Y4KWJ9</accession>
<dbReference type="InterPro" id="IPR010282">
    <property type="entry name" value="Uncharacterised_HutD/Ves"/>
</dbReference>
<name>A0A7Y4KWJ9_9ACTN</name>
<keyword evidence="3" id="KW-1185">Reference proteome</keyword>
<dbReference type="Proteomes" id="UP000534306">
    <property type="component" value="Unassembled WGS sequence"/>
</dbReference>
<dbReference type="SUPFAM" id="SSF51182">
    <property type="entry name" value="RmlC-like cupins"/>
    <property type="match status" value="1"/>
</dbReference>
<dbReference type="RefSeq" id="WP_171671943.1">
    <property type="nucleotide sequence ID" value="NZ_BAAAGT010000003.1"/>
</dbReference>
<dbReference type="Gene3D" id="2.60.120.10">
    <property type="entry name" value="Jelly Rolls"/>
    <property type="match status" value="1"/>
</dbReference>
<proteinExistence type="predicted"/>
<reference evidence="2 3" key="1">
    <citation type="submission" date="2020-05" db="EMBL/GenBank/DDBJ databases">
        <title>Genome sequence of Kribbella sandramycini ATCC 39419.</title>
        <authorList>
            <person name="Maclea K.S."/>
            <person name="Fair J.L."/>
        </authorList>
    </citation>
    <scope>NUCLEOTIDE SEQUENCE [LARGE SCALE GENOMIC DNA]</scope>
    <source>
        <strain evidence="2 3">ATCC 39419</strain>
    </source>
</reference>
<dbReference type="AlphaFoldDB" id="A0A7Y4KWJ9"/>
<dbReference type="InterPro" id="IPR011051">
    <property type="entry name" value="RmlC_Cupin_sf"/>
</dbReference>
<organism evidence="2 3">
    <name type="scientific">Kribbella sandramycini</name>
    <dbReference type="NCBI Taxonomy" id="60450"/>
    <lineage>
        <taxon>Bacteria</taxon>
        <taxon>Bacillati</taxon>
        <taxon>Actinomycetota</taxon>
        <taxon>Actinomycetes</taxon>
        <taxon>Propionibacteriales</taxon>
        <taxon>Kribbellaceae</taxon>
        <taxon>Kribbella</taxon>
    </lineage>
</organism>
<dbReference type="EMBL" id="JABJRC010000001">
    <property type="protein sequence ID" value="NOL39958.1"/>
    <property type="molecule type" value="Genomic_DNA"/>
</dbReference>
<dbReference type="PANTHER" id="PTHR37943">
    <property type="entry name" value="PROTEIN VES"/>
    <property type="match status" value="1"/>
</dbReference>
<gene>
    <name evidence="1" type="ORF">HNR71_003069</name>
    <name evidence="2" type="ORF">HPO96_06860</name>
</gene>
<evidence type="ECO:0000313" key="2">
    <source>
        <dbReference type="EMBL" id="NOL39958.1"/>
    </source>
</evidence>
<evidence type="ECO:0000313" key="3">
    <source>
        <dbReference type="Proteomes" id="UP000534306"/>
    </source>
</evidence>
<dbReference type="EMBL" id="JACHKF010000001">
    <property type="protein sequence ID" value="MBB6567432.1"/>
    <property type="molecule type" value="Genomic_DNA"/>
</dbReference>
<sequence length="195" mass="20428">MRFRVLRAAEHRPVPWKNGLGVTYEVAHGSGEPPGDRGAADRFDWRLSFAEIERPGAFSVFPGIDRILTVAAGDELRLMLPRARVLRPFEPFAFAGEAEVTAEVAAPVVAFNVMTRRGVVTAAVECRRVTGEESVQGDFLAVLDGAFTVGSELLGVRDVVAGPPASVTGAGVVAVVALSPNLSAPASGGSGAPHR</sequence>